<reference evidence="1" key="2">
    <citation type="journal article" date="2015" name="Fish Shellfish Immunol.">
        <title>Early steps in the European eel (Anguilla anguilla)-Vibrio vulnificus interaction in the gills: Role of the RtxA13 toxin.</title>
        <authorList>
            <person name="Callol A."/>
            <person name="Pajuelo D."/>
            <person name="Ebbesson L."/>
            <person name="Teles M."/>
            <person name="MacKenzie S."/>
            <person name="Amaro C."/>
        </authorList>
    </citation>
    <scope>NUCLEOTIDE SEQUENCE</scope>
</reference>
<reference evidence="1" key="1">
    <citation type="submission" date="2014-11" db="EMBL/GenBank/DDBJ databases">
        <authorList>
            <person name="Amaro Gonzalez C."/>
        </authorList>
    </citation>
    <scope>NUCLEOTIDE SEQUENCE</scope>
</reference>
<proteinExistence type="predicted"/>
<accession>A0A0E9S1F3</accession>
<sequence>MKKCNNKYMLLPSKRSLTESDALKLRSCVTKLLKHNGGKPQQTTENKTVHLTRFLWF</sequence>
<dbReference type="EMBL" id="GBXM01074082">
    <property type="protein sequence ID" value="JAH34495.1"/>
    <property type="molecule type" value="Transcribed_RNA"/>
</dbReference>
<name>A0A0E9S1F3_ANGAN</name>
<evidence type="ECO:0000313" key="1">
    <source>
        <dbReference type="EMBL" id="JAH34495.1"/>
    </source>
</evidence>
<dbReference type="AlphaFoldDB" id="A0A0E9S1F3"/>
<protein>
    <submittedName>
        <fullName evidence="1">Uncharacterized protein</fullName>
    </submittedName>
</protein>
<organism evidence="1">
    <name type="scientific">Anguilla anguilla</name>
    <name type="common">European freshwater eel</name>
    <name type="synonym">Muraena anguilla</name>
    <dbReference type="NCBI Taxonomy" id="7936"/>
    <lineage>
        <taxon>Eukaryota</taxon>
        <taxon>Metazoa</taxon>
        <taxon>Chordata</taxon>
        <taxon>Craniata</taxon>
        <taxon>Vertebrata</taxon>
        <taxon>Euteleostomi</taxon>
        <taxon>Actinopterygii</taxon>
        <taxon>Neopterygii</taxon>
        <taxon>Teleostei</taxon>
        <taxon>Anguilliformes</taxon>
        <taxon>Anguillidae</taxon>
        <taxon>Anguilla</taxon>
    </lineage>
</organism>